<keyword evidence="2 3" id="KW-0378">Hydrolase</keyword>
<evidence type="ECO:0000256" key="3">
    <source>
        <dbReference type="RuleBase" id="RU003476"/>
    </source>
</evidence>
<dbReference type="PANTHER" id="PTHR43736">
    <property type="entry name" value="ADP-RIBOSE PYROPHOSPHATASE"/>
    <property type="match status" value="1"/>
</dbReference>
<dbReference type="SUPFAM" id="SSF55811">
    <property type="entry name" value="Nudix"/>
    <property type="match status" value="1"/>
</dbReference>
<dbReference type="InterPro" id="IPR015797">
    <property type="entry name" value="NUDIX_hydrolase-like_dom_sf"/>
</dbReference>
<protein>
    <submittedName>
        <fullName evidence="5">NUDIX domain-containing protein</fullName>
    </submittedName>
</protein>
<dbReference type="PANTHER" id="PTHR43736:SF1">
    <property type="entry name" value="DIHYDRONEOPTERIN TRIPHOSPHATE DIPHOSPHATASE"/>
    <property type="match status" value="1"/>
</dbReference>
<dbReference type="PROSITE" id="PS00893">
    <property type="entry name" value="NUDIX_BOX"/>
    <property type="match status" value="1"/>
</dbReference>
<dbReference type="PRINTS" id="PR00502">
    <property type="entry name" value="NUDIXFAMILY"/>
</dbReference>
<sequence>MKELYTKKVYAYITREQDGREQLLVHAHRDFPEAGVQVPGGTVNPGETLEAALLREVYEEAGLHAVQVQRHVADELVHIREKSEYQKRHFYHITLTAVVRDEWEHVVTGDGEDTNLVFQYRWVDLQQTPPLSGRQGAYLHLLEHPHLLK</sequence>
<dbReference type="InterPro" id="IPR000086">
    <property type="entry name" value="NUDIX_hydrolase_dom"/>
</dbReference>
<evidence type="ECO:0000256" key="1">
    <source>
        <dbReference type="ARBA" id="ARBA00005582"/>
    </source>
</evidence>
<reference evidence="5" key="1">
    <citation type="submission" date="2022-07" db="EMBL/GenBank/DDBJ databases">
        <authorList>
            <person name="Li W.-J."/>
            <person name="Deng Q.-Q."/>
        </authorList>
    </citation>
    <scope>NUCLEOTIDE SEQUENCE</scope>
    <source>
        <strain evidence="5">SYSU M60031</strain>
    </source>
</reference>
<evidence type="ECO:0000313" key="6">
    <source>
        <dbReference type="Proteomes" id="UP001156102"/>
    </source>
</evidence>
<dbReference type="InterPro" id="IPR020476">
    <property type="entry name" value="Nudix_hydrolase"/>
</dbReference>
<keyword evidence="6" id="KW-1185">Reference proteome</keyword>
<comment type="similarity">
    <text evidence="1 3">Belongs to the Nudix hydrolase family.</text>
</comment>
<accession>A0AA41X534</accession>
<dbReference type="Gene3D" id="3.90.79.10">
    <property type="entry name" value="Nucleoside Triphosphate Pyrophosphohydrolase"/>
    <property type="match status" value="1"/>
</dbReference>
<dbReference type="InterPro" id="IPR020084">
    <property type="entry name" value="NUDIX_hydrolase_CS"/>
</dbReference>
<evidence type="ECO:0000313" key="5">
    <source>
        <dbReference type="EMBL" id="MCP8968912.1"/>
    </source>
</evidence>
<comment type="caution">
    <text evidence="5">The sequence shown here is derived from an EMBL/GenBank/DDBJ whole genome shotgun (WGS) entry which is preliminary data.</text>
</comment>
<dbReference type="PROSITE" id="PS51462">
    <property type="entry name" value="NUDIX"/>
    <property type="match status" value="1"/>
</dbReference>
<dbReference type="GO" id="GO:0016787">
    <property type="term" value="F:hydrolase activity"/>
    <property type="evidence" value="ECO:0007669"/>
    <property type="project" value="UniProtKB-KW"/>
</dbReference>
<evidence type="ECO:0000256" key="2">
    <source>
        <dbReference type="ARBA" id="ARBA00022801"/>
    </source>
</evidence>
<dbReference type="Proteomes" id="UP001156102">
    <property type="component" value="Unassembled WGS sequence"/>
</dbReference>
<name>A0AA41X534_9BACI</name>
<feature type="domain" description="Nudix hydrolase" evidence="4">
    <location>
        <begin position="4"/>
        <end position="144"/>
    </location>
</feature>
<organism evidence="5 6">
    <name type="scientific">Ectobacillus ponti</name>
    <dbReference type="NCBI Taxonomy" id="2961894"/>
    <lineage>
        <taxon>Bacteria</taxon>
        <taxon>Bacillati</taxon>
        <taxon>Bacillota</taxon>
        <taxon>Bacilli</taxon>
        <taxon>Bacillales</taxon>
        <taxon>Bacillaceae</taxon>
        <taxon>Ectobacillus</taxon>
    </lineage>
</organism>
<dbReference type="EMBL" id="JANCLT010000004">
    <property type="protein sequence ID" value="MCP8968912.1"/>
    <property type="molecule type" value="Genomic_DNA"/>
</dbReference>
<dbReference type="RefSeq" id="WP_254758821.1">
    <property type="nucleotide sequence ID" value="NZ_JANCLT010000004.1"/>
</dbReference>
<dbReference type="Pfam" id="PF00293">
    <property type="entry name" value="NUDIX"/>
    <property type="match status" value="1"/>
</dbReference>
<proteinExistence type="inferred from homology"/>
<dbReference type="AlphaFoldDB" id="A0AA41X534"/>
<evidence type="ECO:0000259" key="4">
    <source>
        <dbReference type="PROSITE" id="PS51462"/>
    </source>
</evidence>
<dbReference type="CDD" id="cd04663">
    <property type="entry name" value="NUDIX_Hydrolase"/>
    <property type="match status" value="1"/>
</dbReference>
<gene>
    <name evidence="5" type="ORF">NK662_10215</name>
</gene>